<protein>
    <recommendedName>
        <fullName evidence="2">AAA+ ATPase domain-containing protein</fullName>
    </recommendedName>
</protein>
<organism evidence="3 4">
    <name type="scientific">Hymenobacter cavernae</name>
    <dbReference type="NCBI Taxonomy" id="2044852"/>
    <lineage>
        <taxon>Bacteria</taxon>
        <taxon>Pseudomonadati</taxon>
        <taxon>Bacteroidota</taxon>
        <taxon>Cytophagia</taxon>
        <taxon>Cytophagales</taxon>
        <taxon>Hymenobacteraceae</taxon>
        <taxon>Hymenobacter</taxon>
    </lineage>
</organism>
<dbReference type="EMBL" id="BMHT01000002">
    <property type="protein sequence ID" value="GGF05241.1"/>
    <property type="molecule type" value="Genomic_DNA"/>
</dbReference>
<evidence type="ECO:0000259" key="2">
    <source>
        <dbReference type="SMART" id="SM00382"/>
    </source>
</evidence>
<dbReference type="InterPro" id="IPR003593">
    <property type="entry name" value="AAA+_ATPase"/>
</dbReference>
<comment type="caution">
    <text evidence="3">The sequence shown here is derived from an EMBL/GenBank/DDBJ whole genome shotgun (WGS) entry which is preliminary data.</text>
</comment>
<dbReference type="Gene3D" id="3.40.50.300">
    <property type="entry name" value="P-loop containing nucleotide triphosphate hydrolases"/>
    <property type="match status" value="1"/>
</dbReference>
<evidence type="ECO:0000256" key="1">
    <source>
        <dbReference type="SAM" id="MobiDB-lite"/>
    </source>
</evidence>
<gene>
    <name evidence="3" type="ORF">GCM10011383_15440</name>
</gene>
<dbReference type="InterPro" id="IPR011704">
    <property type="entry name" value="ATPase_dyneun-rel_AAA"/>
</dbReference>
<reference evidence="4" key="1">
    <citation type="journal article" date="2019" name="Int. J. Syst. Evol. Microbiol.">
        <title>The Global Catalogue of Microorganisms (GCM) 10K type strain sequencing project: providing services to taxonomists for standard genome sequencing and annotation.</title>
        <authorList>
            <consortium name="The Broad Institute Genomics Platform"/>
            <consortium name="The Broad Institute Genome Sequencing Center for Infectious Disease"/>
            <person name="Wu L."/>
            <person name="Ma J."/>
        </authorList>
    </citation>
    <scope>NUCLEOTIDE SEQUENCE [LARGE SCALE GENOMIC DNA]</scope>
    <source>
        <strain evidence="4">CGMCC 1.15197</strain>
    </source>
</reference>
<evidence type="ECO:0000313" key="4">
    <source>
        <dbReference type="Proteomes" id="UP000632273"/>
    </source>
</evidence>
<feature type="region of interest" description="Disordered" evidence="1">
    <location>
        <begin position="125"/>
        <end position="145"/>
    </location>
</feature>
<dbReference type="CDD" id="cd00009">
    <property type="entry name" value="AAA"/>
    <property type="match status" value="1"/>
</dbReference>
<dbReference type="PANTHER" id="PTHR37291:SF1">
    <property type="entry name" value="TYPE IV METHYL-DIRECTED RESTRICTION ENZYME ECOKMCRB SUBUNIT"/>
    <property type="match status" value="1"/>
</dbReference>
<sequence>MPDTLAPSDLTRDHVLRAIRHIEREGIQLRPSTVYDLVYKGRRYPPRPVVQLAYRLATDQPDATWPLPAGAPTNGLLEQLDFTVAAKRPTLANSPLDGDVAAQEAMRDLYTGPAADATANVSKLASPPAVQVEEPAPSYGTPEPATPYDRAAALAELFIGEEKLDNALAALHRRRNLILQGPPGTGKTFLARRLAWLELGATDASRIELVQFHPSYSYEDFVQGFRPDAKGTFRLTPGVLLDFCRKAAADAEQPYFLLIDEINRGNLSRIFGELLLLLEADKRGPAHAVRLPYAAANEPRFFVPENVFVIGTMNTADRSLAPLDYALRRRFAFVPLQPEFGGRLQEALVERAVPEAVIQRLITRLTELNQAIADDPELGPDFQIGHSYFCQPPAEPSAADAWLTLILEQEVAPLLDDYWLDQPAKAAAHKKRLLAGS</sequence>
<dbReference type="Pfam" id="PF07728">
    <property type="entry name" value="AAA_5"/>
    <property type="match status" value="1"/>
</dbReference>
<dbReference type="SUPFAM" id="SSF52540">
    <property type="entry name" value="P-loop containing nucleoside triphosphate hydrolases"/>
    <property type="match status" value="1"/>
</dbReference>
<keyword evidence="4" id="KW-1185">Reference proteome</keyword>
<evidence type="ECO:0000313" key="3">
    <source>
        <dbReference type="EMBL" id="GGF05241.1"/>
    </source>
</evidence>
<accession>A0ABQ1TW88</accession>
<dbReference type="InterPro" id="IPR052934">
    <property type="entry name" value="Methyl-DNA_Rec/Restrict_Enz"/>
</dbReference>
<feature type="domain" description="AAA+ ATPase" evidence="2">
    <location>
        <begin position="173"/>
        <end position="339"/>
    </location>
</feature>
<dbReference type="Proteomes" id="UP000632273">
    <property type="component" value="Unassembled WGS sequence"/>
</dbReference>
<dbReference type="Pfam" id="PF26345">
    <property type="entry name" value="ScoMcrA_N"/>
    <property type="match status" value="1"/>
</dbReference>
<dbReference type="InterPro" id="IPR058807">
    <property type="entry name" value="ScoMcrA_N"/>
</dbReference>
<dbReference type="PANTHER" id="PTHR37291">
    <property type="entry name" value="5-METHYLCYTOSINE-SPECIFIC RESTRICTION ENZYME B"/>
    <property type="match status" value="1"/>
</dbReference>
<proteinExistence type="predicted"/>
<dbReference type="SMART" id="SM00382">
    <property type="entry name" value="AAA"/>
    <property type="match status" value="1"/>
</dbReference>
<dbReference type="InterPro" id="IPR027417">
    <property type="entry name" value="P-loop_NTPase"/>
</dbReference>
<name>A0ABQ1TW88_9BACT</name>
<dbReference type="RefSeq" id="WP_188812777.1">
    <property type="nucleotide sequence ID" value="NZ_BMHT01000002.1"/>
</dbReference>